<name>A0ABT8ZWD4_9SPHN</name>
<dbReference type="Pfam" id="PF05118">
    <property type="entry name" value="Asp_Arg_Hydrox"/>
    <property type="match status" value="1"/>
</dbReference>
<keyword evidence="7" id="KW-1185">Reference proteome</keyword>
<dbReference type="PANTHER" id="PTHR46332:SF5">
    <property type="entry name" value="ASPARTATE BETA-HYDROXYLASE DOMAIN CONTAINING 2"/>
    <property type="match status" value="1"/>
</dbReference>
<evidence type="ECO:0000256" key="1">
    <source>
        <dbReference type="ARBA" id="ARBA00007730"/>
    </source>
</evidence>
<dbReference type="Gene3D" id="1.25.40.10">
    <property type="entry name" value="Tetratricopeptide repeat domain"/>
    <property type="match status" value="1"/>
</dbReference>
<sequence>MLGRVNDAQIQQMLTAAVQERRAGRIDAAMRIFRGIIAQTEHPQALNALGLNALKQGDHAAAAALLERAIAADPDAPELRLNLARARRDQNDDKGEEAALQGALSLDQRNFPALARMAELLERRGDVAGASERWSGVLAMAPMIEERSPELEAMLEHARAFVEHARAAFAARIDAGLAESRAAASPRDLRRVDACVDHALGRREIFANTCAGMHFPFLPADEFFDRDHFPWLADLEAQTDVIRAEIAAVLAEDAAAIRPYVAMAPGTPANKWSPLDRSLDWGAMHLWKDGQRDDAVCARVPRTAAIVETLPLSDLPGRTPTVFFSLLRPGAHLPAHTGVSNVRTIVHLPLIVPPGCAFRVGGETREWREGEAFAFDDTIEHEAWNRSDQIRAILILDVWNPYITPVERELLRRFYAVAAEAHDAPGAIGVSE</sequence>
<dbReference type="SUPFAM" id="SSF51197">
    <property type="entry name" value="Clavaminate synthase-like"/>
    <property type="match status" value="1"/>
</dbReference>
<gene>
    <name evidence="6" type="ORF">Q5H94_04520</name>
</gene>
<keyword evidence="3" id="KW-0560">Oxidoreductase</keyword>
<dbReference type="Proteomes" id="UP001176468">
    <property type="component" value="Unassembled WGS sequence"/>
</dbReference>
<evidence type="ECO:0000313" key="7">
    <source>
        <dbReference type="Proteomes" id="UP001176468"/>
    </source>
</evidence>
<feature type="domain" description="Aspartyl/asparaginy/proline hydroxylase" evidence="5">
    <location>
        <begin position="237"/>
        <end position="401"/>
    </location>
</feature>
<dbReference type="PROSITE" id="PS50005">
    <property type="entry name" value="TPR"/>
    <property type="match status" value="1"/>
</dbReference>
<evidence type="ECO:0000256" key="4">
    <source>
        <dbReference type="PROSITE-ProRule" id="PRU00339"/>
    </source>
</evidence>
<dbReference type="PANTHER" id="PTHR46332">
    <property type="entry name" value="ASPARTATE BETA-HYDROXYLASE DOMAIN-CONTAINING PROTEIN 2"/>
    <property type="match status" value="1"/>
</dbReference>
<keyword evidence="2" id="KW-0223">Dioxygenase</keyword>
<comment type="caution">
    <text evidence="6">The sequence shown here is derived from an EMBL/GenBank/DDBJ whole genome shotgun (WGS) entry which is preliminary data.</text>
</comment>
<dbReference type="SUPFAM" id="SSF48452">
    <property type="entry name" value="TPR-like"/>
    <property type="match status" value="1"/>
</dbReference>
<protein>
    <submittedName>
        <fullName evidence="6">Aspartyl/asparaginyl beta-hydroxylase domain-containing protein</fullName>
    </submittedName>
</protein>
<comment type="similarity">
    <text evidence="1">Belongs to the aspartyl/asparaginyl beta-hydroxylase family.</text>
</comment>
<dbReference type="InterPro" id="IPR007803">
    <property type="entry name" value="Asp/Arg/Pro-Hydrxlase"/>
</dbReference>
<accession>A0ABT8ZWD4</accession>
<dbReference type="InterPro" id="IPR051821">
    <property type="entry name" value="Asp/Asn_beta-hydroxylase"/>
</dbReference>
<dbReference type="InterPro" id="IPR027443">
    <property type="entry name" value="IPNS-like_sf"/>
</dbReference>
<dbReference type="Pfam" id="PF14559">
    <property type="entry name" value="TPR_19"/>
    <property type="match status" value="1"/>
</dbReference>
<keyword evidence="4" id="KW-0802">TPR repeat</keyword>
<feature type="repeat" description="TPR" evidence="4">
    <location>
        <begin position="43"/>
        <end position="76"/>
    </location>
</feature>
<organism evidence="6 7">
    <name type="scientific">Sphingomonas immobilis</name>
    <dbReference type="NCBI Taxonomy" id="3063997"/>
    <lineage>
        <taxon>Bacteria</taxon>
        <taxon>Pseudomonadati</taxon>
        <taxon>Pseudomonadota</taxon>
        <taxon>Alphaproteobacteria</taxon>
        <taxon>Sphingomonadales</taxon>
        <taxon>Sphingomonadaceae</taxon>
        <taxon>Sphingomonas</taxon>
    </lineage>
</organism>
<dbReference type="InterPro" id="IPR019734">
    <property type="entry name" value="TPR_rpt"/>
</dbReference>
<dbReference type="EMBL" id="JAUQSZ010000002">
    <property type="protein sequence ID" value="MDO7841578.1"/>
    <property type="molecule type" value="Genomic_DNA"/>
</dbReference>
<evidence type="ECO:0000256" key="2">
    <source>
        <dbReference type="ARBA" id="ARBA00022964"/>
    </source>
</evidence>
<dbReference type="InterPro" id="IPR011990">
    <property type="entry name" value="TPR-like_helical_dom_sf"/>
</dbReference>
<reference evidence="6" key="1">
    <citation type="submission" date="2023-07" db="EMBL/GenBank/DDBJ databases">
        <authorList>
            <person name="Kim M.K."/>
        </authorList>
    </citation>
    <scope>NUCLEOTIDE SEQUENCE</scope>
    <source>
        <strain evidence="6">CA1-15</strain>
    </source>
</reference>
<proteinExistence type="inferred from homology"/>
<evidence type="ECO:0000259" key="5">
    <source>
        <dbReference type="Pfam" id="PF05118"/>
    </source>
</evidence>
<dbReference type="SMART" id="SM00028">
    <property type="entry name" value="TPR"/>
    <property type="match status" value="3"/>
</dbReference>
<dbReference type="Gene3D" id="2.60.120.330">
    <property type="entry name" value="B-lactam Antibiotic, Isopenicillin N Synthase, Chain"/>
    <property type="match status" value="1"/>
</dbReference>
<evidence type="ECO:0000313" key="6">
    <source>
        <dbReference type="EMBL" id="MDO7841578.1"/>
    </source>
</evidence>
<evidence type="ECO:0000256" key="3">
    <source>
        <dbReference type="ARBA" id="ARBA00023002"/>
    </source>
</evidence>